<name>A0A5D5ANG8_9EURY</name>
<dbReference type="AlphaFoldDB" id="A0A5D5ANG8"/>
<accession>A0A5D5ANG8</accession>
<evidence type="ECO:0000313" key="4">
    <source>
        <dbReference type="Proteomes" id="UP000324104"/>
    </source>
</evidence>
<dbReference type="Gene3D" id="3.40.50.850">
    <property type="entry name" value="Isochorismatase-like"/>
    <property type="match status" value="1"/>
</dbReference>
<evidence type="ECO:0000313" key="3">
    <source>
        <dbReference type="EMBL" id="TYT62634.1"/>
    </source>
</evidence>
<evidence type="ECO:0000259" key="2">
    <source>
        <dbReference type="Pfam" id="PF00857"/>
    </source>
</evidence>
<dbReference type="PANTHER" id="PTHR43540:SF1">
    <property type="entry name" value="ISOCHORISMATASE HYDROLASE"/>
    <property type="match status" value="1"/>
</dbReference>
<dbReference type="InterPro" id="IPR036380">
    <property type="entry name" value="Isochorismatase-like_sf"/>
</dbReference>
<reference evidence="3 4" key="1">
    <citation type="submission" date="2019-08" db="EMBL/GenBank/DDBJ databases">
        <title>Archaea genome.</title>
        <authorList>
            <person name="Kajale S."/>
            <person name="Shouche Y."/>
            <person name="Deshpande N."/>
            <person name="Sharma A."/>
        </authorList>
    </citation>
    <scope>NUCLEOTIDE SEQUENCE [LARGE SCALE GENOMIC DNA]</scope>
    <source>
        <strain evidence="3 4">ESP3B_9</strain>
    </source>
</reference>
<evidence type="ECO:0000256" key="1">
    <source>
        <dbReference type="ARBA" id="ARBA00022801"/>
    </source>
</evidence>
<proteinExistence type="predicted"/>
<dbReference type="Proteomes" id="UP000324104">
    <property type="component" value="Unassembled WGS sequence"/>
</dbReference>
<comment type="caution">
    <text evidence="3">The sequence shown here is derived from an EMBL/GenBank/DDBJ whole genome shotgun (WGS) entry which is preliminary data.</text>
</comment>
<dbReference type="GO" id="GO:0016787">
    <property type="term" value="F:hydrolase activity"/>
    <property type="evidence" value="ECO:0007669"/>
    <property type="project" value="UniProtKB-KW"/>
</dbReference>
<dbReference type="InterPro" id="IPR000868">
    <property type="entry name" value="Isochorismatase-like_dom"/>
</dbReference>
<protein>
    <submittedName>
        <fullName evidence="3">Isochorismatase family protein</fullName>
    </submittedName>
</protein>
<dbReference type="SUPFAM" id="SSF52499">
    <property type="entry name" value="Isochorismatase-like hydrolases"/>
    <property type="match status" value="1"/>
</dbReference>
<dbReference type="RefSeq" id="WP_149080921.1">
    <property type="nucleotide sequence ID" value="NZ_VTAW01000007.1"/>
</dbReference>
<keyword evidence="4" id="KW-1185">Reference proteome</keyword>
<gene>
    <name evidence="3" type="ORF">FYC77_07655</name>
</gene>
<dbReference type="PANTHER" id="PTHR43540">
    <property type="entry name" value="PEROXYUREIDOACRYLATE/UREIDOACRYLATE AMIDOHYDROLASE-RELATED"/>
    <property type="match status" value="1"/>
</dbReference>
<feature type="domain" description="Isochorismatase-like" evidence="2">
    <location>
        <begin position="39"/>
        <end position="215"/>
    </location>
</feature>
<dbReference type="Pfam" id="PF00857">
    <property type="entry name" value="Isochorismatase"/>
    <property type="match status" value="1"/>
</dbReference>
<dbReference type="EMBL" id="VTAW01000007">
    <property type="protein sequence ID" value="TYT62634.1"/>
    <property type="molecule type" value="Genomic_DNA"/>
</dbReference>
<keyword evidence="1" id="KW-0378">Hydrolase</keyword>
<sequence>MVAERFDDAYIPDIIPKDDLDYMDQGGYGARMGWGERPAVLVVDMLEIFASSDHLGRSESSGSTISETKRLLSAAREADLPVFYTRLADDETTLRNHRGIIDEKKDGAFDNVDIDAASTIHPELTPEDGDVVLEKPKLSAFFDTHLANVLRLEGIDTLVIVGLSTSGGVRSSVVDANCHNIRPIVPAECVGDRSEISHEVTLFNIDMKFGDVESVSDTVNRISEYQ</sequence>
<organism evidence="3 4">
    <name type="scientific">Natrialba swarupiae</name>
    <dbReference type="NCBI Taxonomy" id="2448032"/>
    <lineage>
        <taxon>Archaea</taxon>
        <taxon>Methanobacteriati</taxon>
        <taxon>Methanobacteriota</taxon>
        <taxon>Stenosarchaea group</taxon>
        <taxon>Halobacteria</taxon>
        <taxon>Halobacteriales</taxon>
        <taxon>Natrialbaceae</taxon>
        <taxon>Natrialba</taxon>
    </lineage>
</organism>
<dbReference type="InterPro" id="IPR050272">
    <property type="entry name" value="Isochorismatase-like_hydrls"/>
</dbReference>